<evidence type="ECO:0000256" key="7">
    <source>
        <dbReference type="RuleBase" id="RU004417"/>
    </source>
</evidence>
<dbReference type="InterPro" id="IPR014362">
    <property type="entry name" value="Glu_DH"/>
</dbReference>
<evidence type="ECO:0000256" key="4">
    <source>
        <dbReference type="PIRSR" id="PIRSR000185-1"/>
    </source>
</evidence>
<keyword evidence="5" id="KW-0520">NAD</keyword>
<organism evidence="9 10">
    <name type="scientific">Berkelbacteria bacterium GW2011_GWE1_39_12</name>
    <dbReference type="NCBI Taxonomy" id="1618337"/>
    <lineage>
        <taxon>Bacteria</taxon>
        <taxon>Candidatus Berkelbacteria</taxon>
    </lineage>
</organism>
<feature type="binding site" evidence="5">
    <location>
        <position position="91"/>
    </location>
    <ligand>
        <name>substrate</name>
    </ligand>
</feature>
<keyword evidence="2 3" id="KW-0560">Oxidoreductase</keyword>
<keyword evidence="5" id="KW-0547">Nucleotide-binding</keyword>
<gene>
    <name evidence="9" type="primary">gdhA</name>
    <name evidence="9" type="ORF">UT28_C0001G0739</name>
</gene>
<dbReference type="Pfam" id="PF02812">
    <property type="entry name" value="ELFV_dehydrog_N"/>
    <property type="match status" value="1"/>
</dbReference>
<dbReference type="Pfam" id="PF00208">
    <property type="entry name" value="ELFV_dehydrog"/>
    <property type="match status" value="1"/>
</dbReference>
<dbReference type="InterPro" id="IPR006095">
    <property type="entry name" value="Glu/Leu/Phe/Val/Trp_DH"/>
</dbReference>
<dbReference type="InterPro" id="IPR033524">
    <property type="entry name" value="Glu/Leu/Phe/Val_DH_AS"/>
</dbReference>
<dbReference type="GO" id="GO:0004352">
    <property type="term" value="F:glutamate dehydrogenase (NAD+) activity"/>
    <property type="evidence" value="ECO:0007669"/>
    <property type="project" value="TreeGrafter"/>
</dbReference>
<evidence type="ECO:0000259" key="8">
    <source>
        <dbReference type="SMART" id="SM00839"/>
    </source>
</evidence>
<feature type="binding site" evidence="5">
    <location>
        <position position="67"/>
    </location>
    <ligand>
        <name>substrate</name>
    </ligand>
</feature>
<evidence type="ECO:0000256" key="2">
    <source>
        <dbReference type="ARBA" id="ARBA00023002"/>
    </source>
</evidence>
<dbReference type="PATRIC" id="fig|1618337.4.peg.731"/>
<dbReference type="Gene3D" id="3.40.50.10860">
    <property type="entry name" value="Leucine Dehydrogenase, chain A, domain 1"/>
    <property type="match status" value="1"/>
</dbReference>
<feature type="binding site" evidence="5">
    <location>
        <position position="218"/>
    </location>
    <ligand>
        <name>NAD(+)</name>
        <dbReference type="ChEBI" id="CHEBI:57540"/>
    </ligand>
</feature>
<dbReference type="Proteomes" id="UP000035648">
    <property type="component" value="Chromosome"/>
</dbReference>
<evidence type="ECO:0000256" key="1">
    <source>
        <dbReference type="ARBA" id="ARBA00006382"/>
    </source>
</evidence>
<dbReference type="GO" id="GO:0006538">
    <property type="term" value="P:L-glutamate catabolic process"/>
    <property type="evidence" value="ECO:0007669"/>
    <property type="project" value="TreeGrafter"/>
</dbReference>
<feature type="site" description="Important for catalysis" evidence="6">
    <location>
        <position position="143"/>
    </location>
</feature>
<dbReference type="InterPro" id="IPR046346">
    <property type="entry name" value="Aminoacid_DH-like_N_sf"/>
</dbReference>
<dbReference type="InterPro" id="IPR033922">
    <property type="entry name" value="NAD_bind_Glu_DH"/>
</dbReference>
<protein>
    <recommendedName>
        <fullName evidence="3">Glutamate dehydrogenase</fullName>
    </recommendedName>
</protein>
<dbReference type="FunFam" id="3.40.50.10860:FF:000003">
    <property type="entry name" value="Glutamate dehydrogenase"/>
    <property type="match status" value="1"/>
</dbReference>
<dbReference type="PIRSF" id="PIRSF000185">
    <property type="entry name" value="Glu_DH"/>
    <property type="match status" value="1"/>
</dbReference>
<evidence type="ECO:0000256" key="6">
    <source>
        <dbReference type="PIRSR" id="PIRSR000185-3"/>
    </source>
</evidence>
<dbReference type="PRINTS" id="PR00082">
    <property type="entry name" value="GLFDHDRGNASE"/>
</dbReference>
<dbReference type="InterPro" id="IPR006097">
    <property type="entry name" value="Glu/Leu/Phe/Val/Trp_DH_dimer"/>
</dbReference>
<feature type="domain" description="Glutamate/phenylalanine/leucine/valine/L-tryptophan dehydrogenase C-terminal" evidence="8">
    <location>
        <begin position="180"/>
        <end position="407"/>
    </location>
</feature>
<evidence type="ECO:0000313" key="10">
    <source>
        <dbReference type="Proteomes" id="UP000035648"/>
    </source>
</evidence>
<dbReference type="SUPFAM" id="SSF51735">
    <property type="entry name" value="NAD(P)-binding Rossmann-fold domains"/>
    <property type="match status" value="1"/>
</dbReference>
<dbReference type="AlphaFoldDB" id="A0A0G4B3U1"/>
<reference evidence="9 10" key="1">
    <citation type="journal article" date="2015" name="Nature">
        <title>rRNA introns, odd ribosomes, and small enigmatic genomes across a large radiation of phyla.</title>
        <authorList>
            <person name="Brown C.T."/>
            <person name="Hug L.A."/>
            <person name="Thomas B.C."/>
            <person name="Sharon I."/>
            <person name="Castelle C.J."/>
            <person name="Singh A."/>
            <person name="Wilkins M.J."/>
            <person name="Williams K.H."/>
            <person name="Banfield J.F."/>
        </authorList>
    </citation>
    <scope>NUCLEOTIDE SEQUENCE [LARGE SCALE GENOMIC DNA]</scope>
</reference>
<proteinExistence type="inferred from homology"/>
<dbReference type="PROSITE" id="PS00074">
    <property type="entry name" value="GLFV_DEHYDROGENASE"/>
    <property type="match status" value="1"/>
</dbReference>
<sequence length="408" mass="44909">MSNPWKRTKLKLKIAANKIPLDSFSESKILNPDRIIEVSIPIKLDNGKVKVFKGYRVQHDNTKGPYKGGLRYHQHVDMTEVKALATLMTIKNAVVDIPFGGAKGGICVDPKKLSVTELEELTREFTRKLAPIIGPKLDVPAPDVNTNPNIMRWIVEEYSKVVGKKELAVVTGKPIDFGGSEGRTEATGLGGYYVLQEIVKKLYKKPENLTVAIQGFGNVGLYLAVFLVKAGYKVVAISEEHGGIYIPEGIKDIDDLFKCKEKNGKLKGCIEGAKNIGPAEVLELPVDIIVPAALGNAITTENVNKIKAKIVLEMANGPTTSKADEILTKKEVLVIPDILANAGGVAVSYFEWYQNVHKEKMTKKEVFKKLEVKMKSAVDAVYETADTYDVDLRQASYVLALKRLTEKA</sequence>
<dbReference type="KEGG" id="bbgw:UT28_C0001G0739"/>
<dbReference type="GO" id="GO:0000166">
    <property type="term" value="F:nucleotide binding"/>
    <property type="evidence" value="ECO:0007669"/>
    <property type="project" value="UniProtKB-KW"/>
</dbReference>
<dbReference type="InterPro" id="IPR006096">
    <property type="entry name" value="Glu/Leu/Phe/Val/Trp_DH_C"/>
</dbReference>
<feature type="binding site" evidence="5">
    <location>
        <position position="348"/>
    </location>
    <ligand>
        <name>substrate</name>
    </ligand>
</feature>
<accession>A0A0G4B3U1</accession>
<evidence type="ECO:0000256" key="5">
    <source>
        <dbReference type="PIRSR" id="PIRSR000185-2"/>
    </source>
</evidence>
<dbReference type="EMBL" id="CP011213">
    <property type="protein sequence ID" value="AKM82524.1"/>
    <property type="molecule type" value="Genomic_DNA"/>
</dbReference>
<evidence type="ECO:0000313" key="9">
    <source>
        <dbReference type="EMBL" id="AKM82524.1"/>
    </source>
</evidence>
<name>A0A0G4B3U1_9BACT</name>
<dbReference type="InterPro" id="IPR036291">
    <property type="entry name" value="NAD(P)-bd_dom_sf"/>
</dbReference>
<dbReference type="Gene3D" id="3.40.50.720">
    <property type="entry name" value="NAD(P)-binding Rossmann-like Domain"/>
    <property type="match status" value="1"/>
</dbReference>
<dbReference type="PANTHER" id="PTHR11606">
    <property type="entry name" value="GLUTAMATE DEHYDROGENASE"/>
    <property type="match status" value="1"/>
</dbReference>
<feature type="binding site" evidence="5">
    <location>
        <position position="187"/>
    </location>
    <ligand>
        <name>NAD(+)</name>
        <dbReference type="ChEBI" id="CHEBI:57540"/>
    </ligand>
</feature>
<dbReference type="SUPFAM" id="SSF53223">
    <property type="entry name" value="Aminoacid dehydrogenase-like, N-terminal domain"/>
    <property type="match status" value="1"/>
</dbReference>
<dbReference type="STRING" id="1618337.UT28_C0001G0739"/>
<dbReference type="CDD" id="cd01076">
    <property type="entry name" value="NAD_bind_1_Glu_DH"/>
    <property type="match status" value="1"/>
</dbReference>
<dbReference type="PANTHER" id="PTHR11606:SF13">
    <property type="entry name" value="GLUTAMATE DEHYDROGENASE 1, MITOCHONDRIAL"/>
    <property type="match status" value="1"/>
</dbReference>
<feature type="active site" description="Proton donor" evidence="4">
    <location>
        <position position="103"/>
    </location>
</feature>
<evidence type="ECO:0000256" key="3">
    <source>
        <dbReference type="PIRNR" id="PIRNR000185"/>
    </source>
</evidence>
<dbReference type="SMART" id="SM00839">
    <property type="entry name" value="ELFV_dehydrog"/>
    <property type="match status" value="1"/>
</dbReference>
<comment type="similarity">
    <text evidence="1 3 7">Belongs to the Glu/Leu/Phe/Val dehydrogenases family.</text>
</comment>